<dbReference type="InterPro" id="IPR041413">
    <property type="entry name" value="MLTR_LBD"/>
</dbReference>
<accession>A0A2Z5GAY2</accession>
<dbReference type="InterPro" id="IPR010982">
    <property type="entry name" value="Lambda_DNA-bd_dom_sf"/>
</dbReference>
<dbReference type="AlphaFoldDB" id="A0A2Z5GAY2"/>
<reference evidence="2 3" key="1">
    <citation type="journal article" date="2018" name="Front. Microbiol.">
        <title>Hydrolytic Capabilities as a Key to Environmental Success: Chitinolytic and Cellulolytic Acidobacteria From Acidic Sub-arctic Soils and Boreal Peatlands.</title>
        <authorList>
            <person name="Belova S.E."/>
            <person name="Ravin N.V."/>
            <person name="Pankratov T.A."/>
            <person name="Rakitin A.L."/>
            <person name="Ivanova A.A."/>
            <person name="Beletsky A.V."/>
            <person name="Mardanov A.V."/>
            <person name="Sinninghe Damste J.S."/>
            <person name="Dedysh S.N."/>
        </authorList>
    </citation>
    <scope>NUCLEOTIDE SEQUENCE [LARGE SCALE GENOMIC DNA]</scope>
    <source>
        <strain evidence="2 3">SBC82</strain>
    </source>
</reference>
<dbReference type="PANTHER" id="PTHR35010">
    <property type="entry name" value="BLL4672 PROTEIN-RELATED"/>
    <property type="match status" value="1"/>
</dbReference>
<dbReference type="Proteomes" id="UP000253606">
    <property type="component" value="Chromosome"/>
</dbReference>
<dbReference type="PANTHER" id="PTHR35010:SF3">
    <property type="entry name" value="BLL4873 PROTEIN"/>
    <property type="match status" value="1"/>
</dbReference>
<dbReference type="SUPFAM" id="SSF47413">
    <property type="entry name" value="lambda repressor-like DNA-binding domains"/>
    <property type="match status" value="1"/>
</dbReference>
<protein>
    <submittedName>
        <fullName evidence="2">Putative DNA-binding protein</fullName>
    </submittedName>
</protein>
<dbReference type="EMBL" id="CP030840">
    <property type="protein sequence ID" value="AXC15776.1"/>
    <property type="molecule type" value="Genomic_DNA"/>
</dbReference>
<evidence type="ECO:0000313" key="3">
    <source>
        <dbReference type="Proteomes" id="UP000253606"/>
    </source>
</evidence>
<dbReference type="SMART" id="SM00530">
    <property type="entry name" value="HTH_XRE"/>
    <property type="match status" value="1"/>
</dbReference>
<dbReference type="Pfam" id="PF17765">
    <property type="entry name" value="MLTR_LBD"/>
    <property type="match status" value="1"/>
</dbReference>
<keyword evidence="3" id="KW-1185">Reference proteome</keyword>
<dbReference type="KEGG" id="abas:ACPOL_6556"/>
<dbReference type="GO" id="GO:0003677">
    <property type="term" value="F:DNA binding"/>
    <property type="evidence" value="ECO:0007669"/>
    <property type="project" value="UniProtKB-KW"/>
</dbReference>
<gene>
    <name evidence="2" type="ORF">ACPOL_6556</name>
</gene>
<organism evidence="2 3">
    <name type="scientific">Acidisarcina polymorpha</name>
    <dbReference type="NCBI Taxonomy" id="2211140"/>
    <lineage>
        <taxon>Bacteria</taxon>
        <taxon>Pseudomonadati</taxon>
        <taxon>Acidobacteriota</taxon>
        <taxon>Terriglobia</taxon>
        <taxon>Terriglobales</taxon>
        <taxon>Acidobacteriaceae</taxon>
        <taxon>Acidisarcina</taxon>
    </lineage>
</organism>
<dbReference type="RefSeq" id="WP_114210390.1">
    <property type="nucleotide sequence ID" value="NZ_CP030840.1"/>
</dbReference>
<dbReference type="Gene3D" id="3.30.450.180">
    <property type="match status" value="1"/>
</dbReference>
<sequence>MSARLDTYDGALPTAARNELGDFLRSRRAKLSAEALGLSKQRRRRTPGLRREEVAERAGIGVDWYIRLEQGRTVSPSSATVDALAKALCLSKVEHSHLRALATTSHRAAFCRETVPDELRRMIEGLNNPAYIAGRRWDVLAWNDAAADLFPDLTRVSQEECNCLILIFESPLMKNLYGRSWEVHAKHMLSSFRATYDFWADDPAFIELRERLRRACPDFESWWESHEVTNAFGLRKELHHPRRGLIGFDIVSFQANDDPSLKLVMYTPLAQRITPPM</sequence>
<keyword evidence="2" id="KW-0238">DNA-binding</keyword>
<evidence type="ECO:0000313" key="2">
    <source>
        <dbReference type="EMBL" id="AXC15776.1"/>
    </source>
</evidence>
<dbReference type="InterPro" id="IPR001387">
    <property type="entry name" value="Cro/C1-type_HTH"/>
</dbReference>
<dbReference type="OrthoDB" id="154603at2"/>
<dbReference type="PROSITE" id="PS50943">
    <property type="entry name" value="HTH_CROC1"/>
    <property type="match status" value="1"/>
</dbReference>
<evidence type="ECO:0000259" key="1">
    <source>
        <dbReference type="PROSITE" id="PS50943"/>
    </source>
</evidence>
<dbReference type="Pfam" id="PF13560">
    <property type="entry name" value="HTH_31"/>
    <property type="match status" value="1"/>
</dbReference>
<dbReference type="CDD" id="cd00093">
    <property type="entry name" value="HTH_XRE"/>
    <property type="match status" value="1"/>
</dbReference>
<feature type="domain" description="HTH cro/C1-type" evidence="1">
    <location>
        <begin position="38"/>
        <end position="95"/>
    </location>
</feature>
<name>A0A2Z5GAY2_9BACT</name>
<dbReference type="Gene3D" id="1.10.260.40">
    <property type="entry name" value="lambda repressor-like DNA-binding domains"/>
    <property type="match status" value="1"/>
</dbReference>
<proteinExistence type="predicted"/>